<evidence type="ECO:0000313" key="1">
    <source>
        <dbReference type="EMBL" id="KAK1854132.1"/>
    </source>
</evidence>
<evidence type="ECO:0000313" key="2">
    <source>
        <dbReference type="Proteomes" id="UP001243330"/>
    </source>
</evidence>
<proteinExistence type="predicted"/>
<dbReference type="Proteomes" id="UP001243330">
    <property type="component" value="Unassembled WGS sequence"/>
</dbReference>
<keyword evidence="2" id="KW-1185">Reference proteome</keyword>
<sequence length="158" mass="17305">MMTLIDGPDGASLVVLCDVQQLEAWRFPTPRLLGKLPPAMIEPSHLDLRLKTPMPLIASQRFTIMTGLFETSRQRWRPSLLQRLACLTKHDVLPALNRHCSDGIQKTFRPSSLAHLKHALTVASSGWCSSTGDLPGHHIAAAVVQLLPDSEAPSRTGS</sequence>
<dbReference type="AlphaFoldDB" id="A0AAD9ENS1"/>
<reference evidence="1" key="1">
    <citation type="submission" date="2023-01" db="EMBL/GenBank/DDBJ databases">
        <title>Colletotrichum chrysophilum M932 genome sequence.</title>
        <authorList>
            <person name="Baroncelli R."/>
        </authorList>
    </citation>
    <scope>NUCLEOTIDE SEQUENCE</scope>
    <source>
        <strain evidence="1">M932</strain>
    </source>
</reference>
<accession>A0AAD9ENS1</accession>
<comment type="caution">
    <text evidence="1">The sequence shown here is derived from an EMBL/GenBank/DDBJ whole genome shotgun (WGS) entry which is preliminary data.</text>
</comment>
<dbReference type="EMBL" id="JAQOWY010000042">
    <property type="protein sequence ID" value="KAK1854132.1"/>
    <property type="molecule type" value="Genomic_DNA"/>
</dbReference>
<organism evidence="1 2">
    <name type="scientific">Colletotrichum chrysophilum</name>
    <dbReference type="NCBI Taxonomy" id="1836956"/>
    <lineage>
        <taxon>Eukaryota</taxon>
        <taxon>Fungi</taxon>
        <taxon>Dikarya</taxon>
        <taxon>Ascomycota</taxon>
        <taxon>Pezizomycotina</taxon>
        <taxon>Sordariomycetes</taxon>
        <taxon>Hypocreomycetidae</taxon>
        <taxon>Glomerellales</taxon>
        <taxon>Glomerellaceae</taxon>
        <taxon>Colletotrichum</taxon>
        <taxon>Colletotrichum gloeosporioides species complex</taxon>
    </lineage>
</organism>
<name>A0AAD9ENS1_9PEZI</name>
<gene>
    <name evidence="1" type="ORF">CCHR01_03215</name>
</gene>
<protein>
    <submittedName>
        <fullName evidence="1">Uncharacterized protein</fullName>
    </submittedName>
</protein>